<dbReference type="SUPFAM" id="SSF50022">
    <property type="entry name" value="ISP domain"/>
    <property type="match status" value="1"/>
</dbReference>
<evidence type="ECO:0000313" key="8">
    <source>
        <dbReference type="Proteomes" id="UP000274097"/>
    </source>
</evidence>
<dbReference type="EMBL" id="RAQU01000090">
    <property type="protein sequence ID" value="RKK03371.1"/>
    <property type="molecule type" value="Genomic_DNA"/>
</dbReference>
<dbReference type="EMBL" id="RFLX01000001">
    <property type="protein sequence ID" value="RMI27293.1"/>
    <property type="molecule type" value="Genomic_DNA"/>
</dbReference>
<evidence type="ECO:0000256" key="1">
    <source>
        <dbReference type="ARBA" id="ARBA00022714"/>
    </source>
</evidence>
<dbReference type="PANTHER" id="PTHR40261:SF1">
    <property type="entry name" value="RIESKE DOMAIN-CONTAINING PROTEIN"/>
    <property type="match status" value="1"/>
</dbReference>
<dbReference type="PROSITE" id="PS51296">
    <property type="entry name" value="RIESKE"/>
    <property type="match status" value="1"/>
</dbReference>
<keyword evidence="2" id="KW-0479">Metal-binding</keyword>
<dbReference type="GO" id="GO:0046872">
    <property type="term" value="F:metal ion binding"/>
    <property type="evidence" value="ECO:0007669"/>
    <property type="project" value="UniProtKB-KW"/>
</dbReference>
<dbReference type="InterPro" id="IPR036922">
    <property type="entry name" value="Rieske_2Fe-2S_sf"/>
</dbReference>
<dbReference type="Gene3D" id="2.102.10.10">
    <property type="entry name" value="Rieske [2Fe-2S] iron-sulphur domain"/>
    <property type="match status" value="1"/>
</dbReference>
<dbReference type="InParanoid" id="A0A3A9JD74"/>
<evidence type="ECO:0000259" key="5">
    <source>
        <dbReference type="PROSITE" id="PS51296"/>
    </source>
</evidence>
<dbReference type="Proteomes" id="UP000274097">
    <property type="component" value="Unassembled WGS sequence"/>
</dbReference>
<keyword evidence="3" id="KW-0408">Iron</keyword>
<gene>
    <name evidence="6" type="ORF">D6Z83_14945</name>
    <name evidence="7" type="ORF">EBE87_02700</name>
</gene>
<comment type="caution">
    <text evidence="6">The sequence shown here is derived from an EMBL/GenBank/DDBJ whole genome shotgun (WGS) entry which is preliminary data.</text>
</comment>
<evidence type="ECO:0000256" key="2">
    <source>
        <dbReference type="ARBA" id="ARBA00022723"/>
    </source>
</evidence>
<proteinExistence type="predicted"/>
<dbReference type="InterPro" id="IPR017941">
    <property type="entry name" value="Rieske_2Fe-2S"/>
</dbReference>
<reference evidence="6 9" key="1">
    <citation type="submission" date="2018-09" db="EMBL/GenBank/DDBJ databases">
        <title>Roseomonas sp. nov., isolated from feces of Tibetan antelopes in the Qinghai-Tibet plateau, China.</title>
        <authorList>
            <person name="Tian Z."/>
        </authorList>
    </citation>
    <scope>NUCLEOTIDE SEQUENCE [LARGE SCALE GENOMIC DNA]</scope>
    <source>
        <strain evidence="7 8">Z23</strain>
        <strain evidence="6 9">Z24</strain>
    </source>
</reference>
<evidence type="ECO:0000313" key="6">
    <source>
        <dbReference type="EMBL" id="RKK03371.1"/>
    </source>
</evidence>
<organism evidence="6 9">
    <name type="scientific">Teichococcus wenyumeiae</name>
    <dbReference type="NCBI Taxonomy" id="2478470"/>
    <lineage>
        <taxon>Bacteria</taxon>
        <taxon>Pseudomonadati</taxon>
        <taxon>Pseudomonadota</taxon>
        <taxon>Alphaproteobacteria</taxon>
        <taxon>Acetobacterales</taxon>
        <taxon>Roseomonadaceae</taxon>
        <taxon>Roseomonas</taxon>
    </lineage>
</organism>
<dbReference type="GO" id="GO:0051537">
    <property type="term" value="F:2 iron, 2 sulfur cluster binding"/>
    <property type="evidence" value="ECO:0007669"/>
    <property type="project" value="UniProtKB-KW"/>
</dbReference>
<evidence type="ECO:0000256" key="4">
    <source>
        <dbReference type="ARBA" id="ARBA00023014"/>
    </source>
</evidence>
<keyword evidence="1" id="KW-0001">2Fe-2S</keyword>
<sequence length="112" mass="12093">MAGGVTPRALCRLEDIPDGQARGFGALFAIRQGRTVFVYVNSCPHIGVSLDVIPGRFLNHQRSLIVCALHNAWFRIEDGFCTHGPCIGDSLEAVAAEVDAEGTVWVPEDAGW</sequence>
<name>A0A3A9JD74_9PROT</name>
<dbReference type="Proteomes" id="UP000278036">
    <property type="component" value="Unassembled WGS sequence"/>
</dbReference>
<keyword evidence="8" id="KW-1185">Reference proteome</keyword>
<evidence type="ECO:0000256" key="3">
    <source>
        <dbReference type="ARBA" id="ARBA00023004"/>
    </source>
</evidence>
<dbReference type="AlphaFoldDB" id="A0A3A9JD74"/>
<dbReference type="OrthoDB" id="9800776at2"/>
<protein>
    <submittedName>
        <fullName evidence="6">Rieske (2Fe-2S) protein</fullName>
    </submittedName>
</protein>
<keyword evidence="4" id="KW-0411">Iron-sulfur</keyword>
<accession>A0A3A9JD74</accession>
<dbReference type="Pfam" id="PF00355">
    <property type="entry name" value="Rieske"/>
    <property type="match status" value="1"/>
</dbReference>
<feature type="domain" description="Rieske" evidence="5">
    <location>
        <begin position="8"/>
        <end position="106"/>
    </location>
</feature>
<dbReference type="PANTHER" id="PTHR40261">
    <property type="match status" value="1"/>
</dbReference>
<evidence type="ECO:0000313" key="9">
    <source>
        <dbReference type="Proteomes" id="UP000278036"/>
    </source>
</evidence>
<evidence type="ECO:0000313" key="7">
    <source>
        <dbReference type="EMBL" id="RMI27293.1"/>
    </source>
</evidence>